<organism evidence="4 5">
    <name type="scientific">Gemmata massiliana</name>
    <dbReference type="NCBI Taxonomy" id="1210884"/>
    <lineage>
        <taxon>Bacteria</taxon>
        <taxon>Pseudomonadati</taxon>
        <taxon>Planctomycetota</taxon>
        <taxon>Planctomycetia</taxon>
        <taxon>Gemmatales</taxon>
        <taxon>Gemmataceae</taxon>
        <taxon>Gemmata</taxon>
    </lineage>
</organism>
<accession>A0A6P2D2A8</accession>
<feature type="repeat" description="WD" evidence="3">
    <location>
        <begin position="674"/>
        <end position="707"/>
    </location>
</feature>
<dbReference type="SUPFAM" id="SSF75011">
    <property type="entry name" value="3-carboxy-cis,cis-mucoante lactonizing enzyme"/>
    <property type="match status" value="1"/>
</dbReference>
<dbReference type="PROSITE" id="PS50082">
    <property type="entry name" value="WD_REPEATS_2"/>
    <property type="match status" value="4"/>
</dbReference>
<keyword evidence="1 3" id="KW-0853">WD repeat</keyword>
<evidence type="ECO:0008006" key="6">
    <source>
        <dbReference type="Google" id="ProtNLM"/>
    </source>
</evidence>
<reference evidence="4 5" key="1">
    <citation type="submission" date="2019-05" db="EMBL/GenBank/DDBJ databases">
        <authorList>
            <consortium name="Science for Life Laboratories"/>
        </authorList>
    </citation>
    <scope>NUCLEOTIDE SEQUENCE [LARGE SCALE GENOMIC DNA]</scope>
    <source>
        <strain evidence="4">Soil9</strain>
    </source>
</reference>
<dbReference type="SMART" id="SM00320">
    <property type="entry name" value="WD40"/>
    <property type="match status" value="7"/>
</dbReference>
<evidence type="ECO:0000256" key="3">
    <source>
        <dbReference type="PROSITE-ProRule" id="PRU00221"/>
    </source>
</evidence>
<protein>
    <recommendedName>
        <fullName evidence="6">Anaphase-promoting complex subunit 4 WD40 domain-containing protein</fullName>
    </recommendedName>
</protein>
<dbReference type="Gene3D" id="2.130.10.10">
    <property type="entry name" value="YVTN repeat-like/Quinoprotein amine dehydrogenase"/>
    <property type="match status" value="3"/>
</dbReference>
<evidence type="ECO:0000313" key="4">
    <source>
        <dbReference type="EMBL" id="VTR95269.1"/>
    </source>
</evidence>
<feature type="repeat" description="WD" evidence="3">
    <location>
        <begin position="644"/>
        <end position="673"/>
    </location>
</feature>
<evidence type="ECO:0000313" key="5">
    <source>
        <dbReference type="Proteomes" id="UP000464178"/>
    </source>
</evidence>
<dbReference type="Gene3D" id="1.25.10.10">
    <property type="entry name" value="Leucine-rich Repeat Variant"/>
    <property type="match status" value="1"/>
</dbReference>
<evidence type="ECO:0000256" key="2">
    <source>
        <dbReference type="ARBA" id="ARBA00022737"/>
    </source>
</evidence>
<dbReference type="InterPro" id="IPR011047">
    <property type="entry name" value="Quinoprotein_ADH-like_sf"/>
</dbReference>
<dbReference type="SUPFAM" id="SSF50998">
    <property type="entry name" value="Quinoprotein alcohol dehydrogenase-like"/>
    <property type="match status" value="1"/>
</dbReference>
<dbReference type="PANTHER" id="PTHR19879">
    <property type="entry name" value="TRANSCRIPTION INITIATION FACTOR TFIID"/>
    <property type="match status" value="1"/>
</dbReference>
<dbReference type="InterPro" id="IPR019775">
    <property type="entry name" value="WD40_repeat_CS"/>
</dbReference>
<feature type="repeat" description="WD" evidence="3">
    <location>
        <begin position="104"/>
        <end position="146"/>
    </location>
</feature>
<sequence>MIRWFGCGLAVAVTAASVLGQTADVISEGIGLPQLPQLNPFGGVAQQQFVPGGIIQTWDGPIPPGFRRNARPIRPVIAHSGPPKLDRHGDPLPVGAVARFGTVRLRHGAEVSALAFTRDAKLLCTVSSSDDSVKLWDTTTGKEVARLETRATLVGLANNGSAVLIEENRCKVWVHTATDVVRHLPEKTLPEGANPTALAVNPNSTSFAVAVNGKVLVIDIQTGKALYELKLPTVPPDNNLRRFALAGQNVQAEQPYQVVKLQYSPDGKWLAGNGQQSGVWLWDLRTGKRVRTYRSEIDFPEYAFSPDVTKLAVTGSRLHLYALDSEEPVEGFKEPENAPAGGLRFSADGKLINVVIRNGTVQPYDAATGEAKAAIEPSDPRLHPPFAIAMDGAMVAGVDMSGGIRLWNSKTGKGPDVDRVPGMFDASFSADGKTVTALDQDNKLRTFDAATGAPGPVIDLALPDDGLPKTWAGASRRIAMFTSSGDELEIQFIDADTKKQISKYTVPASNGVPLIHLAQANRDRAVLFCHPTIQIINPTTGKTVRRIEQPQQEGQVRGGISPDGRVVASTTNRGITVWEVATGNKRLSFDGLQSTFVMAFSTDSRLLAASDLTGVIAICDLRTGALVRKLSTINDYDVPWTMCFSPDGKRLVAGFRDGHVAIWDVTTGEVLAPFAGHDSTINSAAFAPDGKRFVTTAADGTALVWDVPEKPLRTGPIEAPLTGFDEAFKLLDSSDATRAQRGVDYLYQHPTEAVKQIENRVLVPAPIPATKLSQHMIDLESDDFRTRENASKTLEKAGVDAAPLLRTAMEKSTNAEVRKLATELVGKLESSPPKTDDLKALRAVEVLENLHTPEAVALLEKWARGPTGRCATTEATAALARLKTSGK</sequence>
<proteinExistence type="predicted"/>
<dbReference type="RefSeq" id="WP_162669706.1">
    <property type="nucleotide sequence ID" value="NZ_LR593886.1"/>
</dbReference>
<name>A0A6P2D2A8_9BACT</name>
<dbReference type="EMBL" id="LR593886">
    <property type="protein sequence ID" value="VTR95269.1"/>
    <property type="molecule type" value="Genomic_DNA"/>
</dbReference>
<dbReference type="InterPro" id="IPR001680">
    <property type="entry name" value="WD40_rpt"/>
</dbReference>
<dbReference type="PANTHER" id="PTHR19879:SF9">
    <property type="entry name" value="TRANSCRIPTION INITIATION FACTOR TFIID SUBUNIT 5"/>
    <property type="match status" value="1"/>
</dbReference>
<dbReference type="InterPro" id="IPR015943">
    <property type="entry name" value="WD40/YVTN_repeat-like_dom_sf"/>
</dbReference>
<dbReference type="InterPro" id="IPR011989">
    <property type="entry name" value="ARM-like"/>
</dbReference>
<dbReference type="AlphaFoldDB" id="A0A6P2D2A8"/>
<dbReference type="PROSITE" id="PS00678">
    <property type="entry name" value="WD_REPEATS_1"/>
    <property type="match status" value="1"/>
</dbReference>
<dbReference type="SUPFAM" id="SSF82171">
    <property type="entry name" value="DPP6 N-terminal domain-like"/>
    <property type="match status" value="1"/>
</dbReference>
<dbReference type="Proteomes" id="UP000464178">
    <property type="component" value="Chromosome"/>
</dbReference>
<dbReference type="KEGG" id="gms:SOIL9_24450"/>
<dbReference type="Pfam" id="PF00400">
    <property type="entry name" value="WD40"/>
    <property type="match status" value="3"/>
</dbReference>
<feature type="repeat" description="WD" evidence="3">
    <location>
        <begin position="258"/>
        <end position="292"/>
    </location>
</feature>
<keyword evidence="5" id="KW-1185">Reference proteome</keyword>
<dbReference type="PROSITE" id="PS50294">
    <property type="entry name" value="WD_REPEATS_REGION"/>
    <property type="match status" value="1"/>
</dbReference>
<evidence type="ECO:0000256" key="1">
    <source>
        <dbReference type="ARBA" id="ARBA00022574"/>
    </source>
</evidence>
<keyword evidence="2" id="KW-0677">Repeat</keyword>
<gene>
    <name evidence="4" type="ORF">SOIL9_24450</name>
</gene>